<organism evidence="2 3">
    <name type="scientific">candidate division WOR-1 bacterium DG_54_3</name>
    <dbReference type="NCBI Taxonomy" id="1703775"/>
    <lineage>
        <taxon>Bacteria</taxon>
        <taxon>Bacillati</taxon>
        <taxon>Saganbacteria</taxon>
    </lineage>
</organism>
<dbReference type="Proteomes" id="UP000051861">
    <property type="component" value="Unassembled WGS sequence"/>
</dbReference>
<proteinExistence type="predicted"/>
<protein>
    <submittedName>
        <fullName evidence="2">Uncharacterized protein</fullName>
    </submittedName>
</protein>
<dbReference type="AlphaFoldDB" id="A0A0S7Y5S0"/>
<evidence type="ECO:0000313" key="3">
    <source>
        <dbReference type="Proteomes" id="UP000051861"/>
    </source>
</evidence>
<evidence type="ECO:0000256" key="1">
    <source>
        <dbReference type="SAM" id="SignalP"/>
    </source>
</evidence>
<name>A0A0S7Y5S0_UNCSA</name>
<feature type="chain" id="PRO_5006640411" evidence="1">
    <location>
        <begin position="23"/>
        <end position="334"/>
    </location>
</feature>
<dbReference type="EMBL" id="LIZX01000009">
    <property type="protein sequence ID" value="KPJ70062.1"/>
    <property type="molecule type" value="Genomic_DNA"/>
</dbReference>
<evidence type="ECO:0000313" key="2">
    <source>
        <dbReference type="EMBL" id="KPJ70062.1"/>
    </source>
</evidence>
<sequence length="334" mass="38172">MKKTLYFLFLVFFALSFIPSAAYPWGSATHAYIIDHVSKKLGLSKINEIYGAACPDMFNYPFAAVCQQYLHDQTHGDPGDGSFLKVWWSAKKWGYQESLASGFVSHNDMWAADFTAHHEAQTHPDPGILPDGYDPGWVVIKAFDLNAVWGLAEYLWSIKKEGVPDDIVFYFAIEICHSVIETAGDIVMMSVDSQLGMKLSSSALLRDSSFPDLLEEAYADDLAFKYDMPYEDAAQIIKDAEKEFRKMMILYGTALMQDKETARQLLAQQMADLAQGYLGKYFNLSSYNEIFVKLDEGMMYAIDMCETDNSYLIEIQETIKFVRWNLLLHRIYHW</sequence>
<reference evidence="2 3" key="1">
    <citation type="journal article" date="2015" name="Microbiome">
        <title>Genomic resolution of linkages in carbon, nitrogen, and sulfur cycling among widespread estuary sediment bacteria.</title>
        <authorList>
            <person name="Baker B.J."/>
            <person name="Lazar C.S."/>
            <person name="Teske A.P."/>
            <person name="Dick G.J."/>
        </authorList>
    </citation>
    <scope>NUCLEOTIDE SEQUENCE [LARGE SCALE GENOMIC DNA]</scope>
    <source>
        <strain evidence="2">DG_54_3</strain>
    </source>
</reference>
<comment type="caution">
    <text evidence="2">The sequence shown here is derived from an EMBL/GenBank/DDBJ whole genome shotgun (WGS) entry which is preliminary data.</text>
</comment>
<gene>
    <name evidence="2" type="ORF">AMJ44_01135</name>
</gene>
<keyword evidence="1" id="KW-0732">Signal</keyword>
<feature type="signal peptide" evidence="1">
    <location>
        <begin position="1"/>
        <end position="22"/>
    </location>
</feature>
<accession>A0A0S7Y5S0</accession>